<dbReference type="AlphaFoldDB" id="A0A0E0UZY4"/>
<dbReference type="KEGG" id="lmq:LMM7_2668"/>
<protein>
    <submittedName>
        <fullName evidence="1">Phage protein</fullName>
    </submittedName>
</protein>
<dbReference type="HOGENOM" id="CLU_153733_1_0_9"/>
<dbReference type="PATRIC" id="fig|1030009.3.peg.2658"/>
<accession>A0A0E0UZY4</accession>
<name>A0A0E0UZY4_LISMM</name>
<dbReference type="RefSeq" id="WP_012582399.1">
    <property type="nucleotide sequence ID" value="NC_017537.1"/>
</dbReference>
<proteinExistence type="predicted"/>
<gene>
    <name evidence="1" type="ordered locus">LMM7_2668</name>
</gene>
<evidence type="ECO:0000313" key="1">
    <source>
        <dbReference type="EMBL" id="AEH93673.1"/>
    </source>
</evidence>
<dbReference type="Proteomes" id="UP000000486">
    <property type="component" value="Chromosome"/>
</dbReference>
<reference evidence="1 2" key="1">
    <citation type="journal article" date="2011" name="J. Bacteriol.">
        <title>Genome sequence of the nonpathogenic Listeria monocytogenes serovar 4a strain M7.</title>
        <authorList>
            <person name="Chen J."/>
            <person name="Xia Y."/>
            <person name="Cheng C."/>
            <person name="Fang C."/>
            <person name="Shan Y."/>
            <person name="Jin G."/>
            <person name="Fang W."/>
        </authorList>
    </citation>
    <scope>NUCLEOTIDE SEQUENCE [LARGE SCALE GENOMIC DNA]</scope>
    <source>
        <strain evidence="1 2">M7</strain>
    </source>
</reference>
<dbReference type="EMBL" id="CP002816">
    <property type="protein sequence ID" value="AEH93673.1"/>
    <property type="molecule type" value="Genomic_DNA"/>
</dbReference>
<organism evidence="1 2">
    <name type="scientific">Listeria monocytogenes serotype 4a (strain M7)</name>
    <dbReference type="NCBI Taxonomy" id="1030009"/>
    <lineage>
        <taxon>Bacteria</taxon>
        <taxon>Bacillati</taxon>
        <taxon>Bacillota</taxon>
        <taxon>Bacilli</taxon>
        <taxon>Bacillales</taxon>
        <taxon>Listeriaceae</taxon>
        <taxon>Listeria</taxon>
    </lineage>
</organism>
<sequence>MAIPKQVKIGAVNYDVQEKTLVDNDADSWGVCVFYDNHIEILEGLSEERKEQILVHEIVHAIFYESGFEEQDEDVVNRVGITLHQFLKDNNLFHKQDVD</sequence>
<evidence type="ECO:0000313" key="2">
    <source>
        <dbReference type="Proteomes" id="UP000000486"/>
    </source>
</evidence>